<proteinExistence type="predicted"/>
<evidence type="ECO:0000256" key="2">
    <source>
        <dbReference type="SAM" id="SignalP"/>
    </source>
</evidence>
<keyword evidence="5" id="KW-1185">Reference proteome</keyword>
<dbReference type="AlphaFoldDB" id="A0A5C6BXI0"/>
<sequence>MLKQRIRVHSTLSVKPLLILIAASLLTAGRPANADSQHADSKPNVLIITVDDMSADSLGVFGCQLTDTSPNIDTLAKQGMRFSRAHVVVGNCFPSRNVMWSGLFPHNTGVEGFYQVPDAKHLHLADLMKQAGYYTGIQHKVSHSTPYIPYPSWDVNLDTDQDGKKRDVKAARSYYDGAKQGIQAAHDAGKPFCLVMNVADPHKPFYAEGKSGATVPDDNKPSRVFTPDEVPVPGFLFDDPVVRKELSHYYSSVRRADDCVGAILEALNESRKRDQTIILFLSDHGMPLPFAKTQVYHHSSRTPLFLIVPGMTKAGTIDGTHMISAVDLLPTLLELTGIEHPGRMDGRSFAPLLRGESQDGRDYVVKEYNENAGGSRDPMRSIQTEQYLYIFNPWSNGTRVMATATTGTPTYRRMAELAKSDTNISARHDLYRHRVPEELYDIQSDPNCVNNLIGLAEYQPELAQLTTTLEQWMIRTEDGMLSVFQHRDDAKTREAYVVAQEQEADARRSGKRKNAKSASAANRNDINAVPPHKRVNYISFAEPAADFLAKQATVRIEHRLPSNLGEQVLTVTLKGGPNNARLDRKTIKISGEGTAKIEFEVPDNIAGRVSFAAFLGEEFQSSLQHIKSNIQAR</sequence>
<dbReference type="PANTHER" id="PTHR43751:SF1">
    <property type="entry name" value="SULFATASE ATSG-RELATED"/>
    <property type="match status" value="1"/>
</dbReference>
<accession>A0A5C6BXI0</accession>
<organism evidence="4 5">
    <name type="scientific">Allorhodopirellula heiligendammensis</name>
    <dbReference type="NCBI Taxonomy" id="2714739"/>
    <lineage>
        <taxon>Bacteria</taxon>
        <taxon>Pseudomonadati</taxon>
        <taxon>Planctomycetota</taxon>
        <taxon>Planctomycetia</taxon>
        <taxon>Pirellulales</taxon>
        <taxon>Pirellulaceae</taxon>
        <taxon>Allorhodopirellula</taxon>
    </lineage>
</organism>
<dbReference type="Proteomes" id="UP000319908">
    <property type="component" value="Unassembled WGS sequence"/>
</dbReference>
<dbReference type="RefSeq" id="WP_146407744.1">
    <property type="nucleotide sequence ID" value="NZ_SJPU01000002.1"/>
</dbReference>
<evidence type="ECO:0000256" key="1">
    <source>
        <dbReference type="SAM" id="MobiDB-lite"/>
    </source>
</evidence>
<dbReference type="Pfam" id="PF00884">
    <property type="entry name" value="Sulfatase"/>
    <property type="match status" value="1"/>
</dbReference>
<dbReference type="InterPro" id="IPR017850">
    <property type="entry name" value="Alkaline_phosphatase_core_sf"/>
</dbReference>
<evidence type="ECO:0000259" key="3">
    <source>
        <dbReference type="Pfam" id="PF00884"/>
    </source>
</evidence>
<dbReference type="CDD" id="cd16027">
    <property type="entry name" value="SGSH"/>
    <property type="match status" value="1"/>
</dbReference>
<comment type="caution">
    <text evidence="4">The sequence shown here is derived from an EMBL/GenBank/DDBJ whole genome shotgun (WGS) entry which is preliminary data.</text>
</comment>
<feature type="region of interest" description="Disordered" evidence="1">
    <location>
        <begin position="501"/>
        <end position="527"/>
    </location>
</feature>
<dbReference type="InterPro" id="IPR000917">
    <property type="entry name" value="Sulfatase_N"/>
</dbReference>
<feature type="domain" description="Sulfatase N-terminal" evidence="3">
    <location>
        <begin position="43"/>
        <end position="338"/>
    </location>
</feature>
<evidence type="ECO:0000313" key="5">
    <source>
        <dbReference type="Proteomes" id="UP000319908"/>
    </source>
</evidence>
<dbReference type="EC" id="3.1.6.1" evidence="4"/>
<dbReference type="EMBL" id="SJPU01000002">
    <property type="protein sequence ID" value="TWU15996.1"/>
    <property type="molecule type" value="Genomic_DNA"/>
</dbReference>
<keyword evidence="4" id="KW-0378">Hydrolase</keyword>
<protein>
    <submittedName>
        <fullName evidence="4">Arylsulfatase</fullName>
        <ecNumber evidence="4">3.1.6.1</ecNumber>
    </submittedName>
</protein>
<dbReference type="GO" id="GO:0004065">
    <property type="term" value="F:arylsulfatase activity"/>
    <property type="evidence" value="ECO:0007669"/>
    <property type="project" value="UniProtKB-EC"/>
</dbReference>
<dbReference type="SUPFAM" id="SSF53649">
    <property type="entry name" value="Alkaline phosphatase-like"/>
    <property type="match status" value="1"/>
</dbReference>
<reference evidence="4 5" key="1">
    <citation type="journal article" date="2020" name="Antonie Van Leeuwenhoek">
        <title>Rhodopirellula heiligendammensis sp. nov., Rhodopirellula pilleata sp. nov., and Rhodopirellula solitaria sp. nov. isolated from natural or artificial marine surfaces in Northern Germany and California, USA, and emended description of the genus Rhodopirellula.</title>
        <authorList>
            <person name="Kallscheuer N."/>
            <person name="Wiegand S."/>
            <person name="Jogler M."/>
            <person name="Boedeker C."/>
            <person name="Peeters S.H."/>
            <person name="Rast P."/>
            <person name="Heuer A."/>
            <person name="Jetten M.S.M."/>
            <person name="Rohde M."/>
            <person name="Jogler C."/>
        </authorList>
    </citation>
    <scope>NUCLEOTIDE SEQUENCE [LARGE SCALE GENOMIC DNA]</scope>
    <source>
        <strain evidence="4 5">Poly21</strain>
    </source>
</reference>
<evidence type="ECO:0000313" key="4">
    <source>
        <dbReference type="EMBL" id="TWU15996.1"/>
    </source>
</evidence>
<feature type="signal peptide" evidence="2">
    <location>
        <begin position="1"/>
        <end position="34"/>
    </location>
</feature>
<gene>
    <name evidence="4" type="ORF">Poly21_32000</name>
</gene>
<name>A0A5C6BXI0_9BACT</name>
<dbReference type="OrthoDB" id="9762324at2"/>
<dbReference type="PANTHER" id="PTHR43751">
    <property type="entry name" value="SULFATASE"/>
    <property type="match status" value="1"/>
</dbReference>
<feature type="chain" id="PRO_5022953181" evidence="2">
    <location>
        <begin position="35"/>
        <end position="633"/>
    </location>
</feature>
<dbReference type="InterPro" id="IPR052701">
    <property type="entry name" value="GAG_Ulvan_Degrading_Sulfatases"/>
</dbReference>
<keyword evidence="2" id="KW-0732">Signal</keyword>
<dbReference type="Gene3D" id="3.40.720.10">
    <property type="entry name" value="Alkaline Phosphatase, subunit A"/>
    <property type="match status" value="1"/>
</dbReference>